<keyword evidence="1 3" id="KW-0378">Hydrolase</keyword>
<evidence type="ECO:0000313" key="4">
    <source>
        <dbReference type="Proteomes" id="UP000321456"/>
    </source>
</evidence>
<dbReference type="InterPro" id="IPR000073">
    <property type="entry name" value="AB_hydrolase_1"/>
</dbReference>
<protein>
    <submittedName>
        <fullName evidence="3">Alpha/beta hydrolase</fullName>
    </submittedName>
</protein>
<accession>A0A5C8V5G4</accession>
<proteinExistence type="predicted"/>
<evidence type="ECO:0000259" key="2">
    <source>
        <dbReference type="Pfam" id="PF00561"/>
    </source>
</evidence>
<dbReference type="InterPro" id="IPR029058">
    <property type="entry name" value="AB_hydrolase_fold"/>
</dbReference>
<evidence type="ECO:0000313" key="3">
    <source>
        <dbReference type="EMBL" id="TXN36972.1"/>
    </source>
</evidence>
<dbReference type="Proteomes" id="UP000321456">
    <property type="component" value="Unassembled WGS sequence"/>
</dbReference>
<comment type="caution">
    <text evidence="3">The sequence shown here is derived from an EMBL/GenBank/DDBJ whole genome shotgun (WGS) entry which is preliminary data.</text>
</comment>
<reference evidence="3 4" key="1">
    <citation type="submission" date="2019-08" db="EMBL/GenBank/DDBJ databases">
        <title>Professor.</title>
        <authorList>
            <person name="Park J.S."/>
        </authorList>
    </citation>
    <scope>NUCLEOTIDE SEQUENCE [LARGE SCALE GENOMIC DNA]</scope>
    <source>
        <strain evidence="3 4">176CP5-101</strain>
    </source>
</reference>
<dbReference type="AlphaFoldDB" id="A0A5C8V5G4"/>
<organism evidence="3 4">
    <name type="scientific">Flagellimonas hymeniacidonis</name>
    <dbReference type="NCBI Taxonomy" id="2603628"/>
    <lineage>
        <taxon>Bacteria</taxon>
        <taxon>Pseudomonadati</taxon>
        <taxon>Bacteroidota</taxon>
        <taxon>Flavobacteriia</taxon>
        <taxon>Flavobacteriales</taxon>
        <taxon>Flavobacteriaceae</taxon>
        <taxon>Flagellimonas</taxon>
    </lineage>
</organism>
<dbReference type="Gene3D" id="3.40.50.1820">
    <property type="entry name" value="alpha/beta hydrolase"/>
    <property type="match status" value="1"/>
</dbReference>
<dbReference type="PANTHER" id="PTHR43329">
    <property type="entry name" value="EPOXIDE HYDROLASE"/>
    <property type="match status" value="1"/>
</dbReference>
<dbReference type="RefSeq" id="WP_147740805.1">
    <property type="nucleotide sequence ID" value="NZ_VRUR01000001.1"/>
</dbReference>
<sequence>MKETIQIKIDDLTFDCRTDGDKENELVIFLHGWPETSYMWKKLMSHFSKNGFYCVAPNLRGYSKNACPKGKKHYSLDKLSKDVLGISNFLNKSKFHLLGHDWGAAIGWKVVHDHQDRILSWTGISVPHLQAFGKAIVVDMEQSKMSQYIKDFQLSYLPESRIRKDDFKILKKLWKNSESNEIDNYLEVFKNPKQLTASLNYYRSNYKLLKSAATKQILGDINVPTLFIWGNKDIAIGSYAVSESHQYMKNEYEFLELDSGHWLIQTKYQELKKVITKHIMKNANFSS</sequence>
<evidence type="ECO:0000256" key="1">
    <source>
        <dbReference type="ARBA" id="ARBA00022801"/>
    </source>
</evidence>
<dbReference type="SUPFAM" id="SSF53474">
    <property type="entry name" value="alpha/beta-Hydrolases"/>
    <property type="match status" value="1"/>
</dbReference>
<dbReference type="GO" id="GO:0016787">
    <property type="term" value="F:hydrolase activity"/>
    <property type="evidence" value="ECO:0007669"/>
    <property type="project" value="UniProtKB-KW"/>
</dbReference>
<dbReference type="InterPro" id="IPR000639">
    <property type="entry name" value="Epox_hydrolase-like"/>
</dbReference>
<dbReference type="PRINTS" id="PR00412">
    <property type="entry name" value="EPOXHYDRLASE"/>
</dbReference>
<dbReference type="EMBL" id="VRUR01000001">
    <property type="protein sequence ID" value="TXN36972.1"/>
    <property type="molecule type" value="Genomic_DNA"/>
</dbReference>
<name>A0A5C8V5G4_9FLAO</name>
<dbReference type="Pfam" id="PF00561">
    <property type="entry name" value="Abhydrolase_1"/>
    <property type="match status" value="1"/>
</dbReference>
<keyword evidence="4" id="KW-1185">Reference proteome</keyword>
<feature type="domain" description="AB hydrolase-1" evidence="2">
    <location>
        <begin position="26"/>
        <end position="264"/>
    </location>
</feature>
<gene>
    <name evidence="3" type="ORF">FVB32_01405</name>
</gene>